<comment type="caution">
    <text evidence="2">The sequence shown here is derived from an EMBL/GenBank/DDBJ whole genome shotgun (WGS) entry which is preliminary data.</text>
</comment>
<sequence>MESKYKNSPEISWIQAILISLCVTTPILALVGIKILLTTM</sequence>
<evidence type="ECO:0000313" key="3">
    <source>
        <dbReference type="Proteomes" id="UP001498469"/>
    </source>
</evidence>
<keyword evidence="1" id="KW-0812">Transmembrane</keyword>
<organism evidence="2 3">
    <name type="scientific">Clostridium frigoriphilum</name>
    <dbReference type="NCBI Taxonomy" id="443253"/>
    <lineage>
        <taxon>Bacteria</taxon>
        <taxon>Bacillati</taxon>
        <taxon>Bacillota</taxon>
        <taxon>Clostridia</taxon>
        <taxon>Eubacteriales</taxon>
        <taxon>Clostridiaceae</taxon>
        <taxon>Clostridium</taxon>
    </lineage>
</organism>
<accession>A0ABU7UQB5</accession>
<keyword evidence="1" id="KW-1133">Transmembrane helix</keyword>
<keyword evidence="3" id="KW-1185">Reference proteome</keyword>
<dbReference type="EMBL" id="JAZHFS010000014">
    <property type="protein sequence ID" value="MEF2113590.1"/>
    <property type="molecule type" value="Genomic_DNA"/>
</dbReference>
<dbReference type="Proteomes" id="UP001498469">
    <property type="component" value="Unassembled WGS sequence"/>
</dbReference>
<gene>
    <name evidence="2" type="ORF">SJI18_14890</name>
</gene>
<evidence type="ECO:0000256" key="1">
    <source>
        <dbReference type="SAM" id="Phobius"/>
    </source>
</evidence>
<keyword evidence="1" id="KW-0472">Membrane</keyword>
<feature type="transmembrane region" description="Helical" evidence="1">
    <location>
        <begin position="12"/>
        <end position="37"/>
    </location>
</feature>
<reference evidence="2 3" key="1">
    <citation type="submission" date="2023-11" db="EMBL/GenBank/DDBJ databases">
        <title>Draft genome sequence of a psychrophilic Clostridium strain from permafrost water brine.</title>
        <authorList>
            <person name="Shcherbakova V.A."/>
            <person name="Trubitsyn V.E."/>
            <person name="Zakharyuk A.G."/>
        </authorList>
    </citation>
    <scope>NUCLEOTIDE SEQUENCE [LARGE SCALE GENOMIC DNA]</scope>
    <source>
        <strain evidence="2 3">14F</strain>
    </source>
</reference>
<dbReference type="RefSeq" id="WP_301182985.1">
    <property type="nucleotide sequence ID" value="NZ_JAZHFS010000014.1"/>
</dbReference>
<protein>
    <submittedName>
        <fullName evidence="2">Uncharacterized protein</fullName>
    </submittedName>
</protein>
<name>A0ABU7UQB5_9CLOT</name>
<evidence type="ECO:0000313" key="2">
    <source>
        <dbReference type="EMBL" id="MEF2113590.1"/>
    </source>
</evidence>
<proteinExistence type="predicted"/>